<dbReference type="Proteomes" id="UP001064489">
    <property type="component" value="Chromosome 11"/>
</dbReference>
<gene>
    <name evidence="1" type="ORF">LWI28_019407</name>
</gene>
<dbReference type="AlphaFoldDB" id="A0AAD5I6Q1"/>
<name>A0AAD5I6Q1_ACENE</name>
<reference evidence="1" key="2">
    <citation type="submission" date="2023-02" db="EMBL/GenBank/DDBJ databases">
        <authorList>
            <person name="Swenson N.G."/>
            <person name="Wegrzyn J.L."/>
            <person name="Mcevoy S.L."/>
        </authorList>
    </citation>
    <scope>NUCLEOTIDE SEQUENCE</scope>
    <source>
        <strain evidence="1">91603</strain>
        <tissue evidence="1">Leaf</tissue>
    </source>
</reference>
<sequence>MGADEILTAEGEKDAVINKITLFMLNSIVLEDLPSLTSFYSGSNTLECPSLKIIDIKACPEMETFVFPNTMDLSIHSASFFSKKAISWCLQNLTGMFVNKSMTNFSDRTGCAVVMTHVPLGKLAGCIENAVPVGVGTNLN</sequence>
<protein>
    <submittedName>
        <fullName evidence="1">Uncharacterized protein</fullName>
    </submittedName>
</protein>
<proteinExistence type="predicted"/>
<comment type="caution">
    <text evidence="1">The sequence shown here is derived from an EMBL/GenBank/DDBJ whole genome shotgun (WGS) entry which is preliminary data.</text>
</comment>
<accession>A0AAD5I6Q1</accession>
<reference evidence="1" key="1">
    <citation type="journal article" date="2022" name="Plant J.">
        <title>Strategies of tolerance reflected in two North American maple genomes.</title>
        <authorList>
            <person name="McEvoy S.L."/>
            <person name="Sezen U.U."/>
            <person name="Trouern-Trend A."/>
            <person name="McMahon S.M."/>
            <person name="Schaberg P.G."/>
            <person name="Yang J."/>
            <person name="Wegrzyn J.L."/>
            <person name="Swenson N.G."/>
        </authorList>
    </citation>
    <scope>NUCLEOTIDE SEQUENCE</scope>
    <source>
        <strain evidence="1">91603</strain>
    </source>
</reference>
<organism evidence="1 2">
    <name type="scientific">Acer negundo</name>
    <name type="common">Box elder</name>
    <dbReference type="NCBI Taxonomy" id="4023"/>
    <lineage>
        <taxon>Eukaryota</taxon>
        <taxon>Viridiplantae</taxon>
        <taxon>Streptophyta</taxon>
        <taxon>Embryophyta</taxon>
        <taxon>Tracheophyta</taxon>
        <taxon>Spermatophyta</taxon>
        <taxon>Magnoliopsida</taxon>
        <taxon>eudicotyledons</taxon>
        <taxon>Gunneridae</taxon>
        <taxon>Pentapetalae</taxon>
        <taxon>rosids</taxon>
        <taxon>malvids</taxon>
        <taxon>Sapindales</taxon>
        <taxon>Sapindaceae</taxon>
        <taxon>Hippocastanoideae</taxon>
        <taxon>Acereae</taxon>
        <taxon>Acer</taxon>
    </lineage>
</organism>
<keyword evidence="2" id="KW-1185">Reference proteome</keyword>
<dbReference type="EMBL" id="JAJSOW010000108">
    <property type="protein sequence ID" value="KAI9153990.1"/>
    <property type="molecule type" value="Genomic_DNA"/>
</dbReference>
<evidence type="ECO:0000313" key="2">
    <source>
        <dbReference type="Proteomes" id="UP001064489"/>
    </source>
</evidence>
<evidence type="ECO:0000313" key="1">
    <source>
        <dbReference type="EMBL" id="KAI9153990.1"/>
    </source>
</evidence>